<evidence type="ECO:0000313" key="3">
    <source>
        <dbReference type="Proteomes" id="UP001154240"/>
    </source>
</evidence>
<keyword evidence="3" id="KW-1185">Reference proteome</keyword>
<reference evidence="2" key="2">
    <citation type="submission" date="2022-10" db="EMBL/GenBank/DDBJ databases">
        <authorList>
            <person name="Aronson H.S."/>
        </authorList>
    </citation>
    <scope>NUCLEOTIDE SEQUENCE</scope>
    <source>
        <strain evidence="2">RS19-109</strain>
    </source>
</reference>
<organism evidence="2 3">
    <name type="scientific">Thiovibrio frasassiensis</name>
    <dbReference type="NCBI Taxonomy" id="2984131"/>
    <lineage>
        <taxon>Bacteria</taxon>
        <taxon>Pseudomonadati</taxon>
        <taxon>Thermodesulfobacteriota</taxon>
        <taxon>Desulfobulbia</taxon>
        <taxon>Desulfobulbales</taxon>
        <taxon>Thiovibrionaceae</taxon>
        <taxon>Thiovibrio</taxon>
    </lineage>
</organism>
<dbReference type="Proteomes" id="UP001154240">
    <property type="component" value="Unassembled WGS sequence"/>
</dbReference>
<evidence type="ECO:0000259" key="1">
    <source>
        <dbReference type="Pfam" id="PF20068"/>
    </source>
</evidence>
<dbReference type="RefSeq" id="WP_307633157.1">
    <property type="nucleotide sequence ID" value="NZ_JAPHEH010000001.1"/>
</dbReference>
<accession>A0A9X4MGH4</accession>
<dbReference type="Pfam" id="PF20068">
    <property type="entry name" value="Amphi-Trp"/>
    <property type="match status" value="1"/>
</dbReference>
<name>A0A9X4MGH4_9BACT</name>
<dbReference type="InterPro" id="IPR027598">
    <property type="entry name" value="Amphi-Trp_dom"/>
</dbReference>
<feature type="domain" description="Amphi-Trp" evidence="1">
    <location>
        <begin position="4"/>
        <end position="73"/>
    </location>
</feature>
<reference evidence="2" key="1">
    <citation type="journal article" date="2022" name="bioRxiv">
        <title>Thiovibrio frasassiensisgen. nov., sp. nov., an autotrophic, elemental sulfur disproportionating bacterium isolated from sulfidic karst sediment, and proposal of Thiovibrionaceae fam. nov.</title>
        <authorList>
            <person name="Aronson H."/>
            <person name="Thomas C."/>
            <person name="Bhattacharyya M."/>
            <person name="Eckstein S."/>
            <person name="Jensen S."/>
            <person name="Barco R."/>
            <person name="Macalady J."/>
            <person name="Amend J."/>
        </authorList>
    </citation>
    <scope>NUCLEOTIDE SEQUENCE</scope>
    <source>
        <strain evidence="2">RS19-109</strain>
    </source>
</reference>
<sequence length="90" mass="10263">MSTKKFDYESLQDADSIKTYLVSLTDSIEKGRIILKSNGEKMVMRVDDLMKFSVQAKKKDGINKLSIKLSWSEIKPVIKDQRSSTMSIES</sequence>
<dbReference type="AlphaFoldDB" id="A0A9X4MGH4"/>
<evidence type="ECO:0000313" key="2">
    <source>
        <dbReference type="EMBL" id="MDG4476187.1"/>
    </source>
</evidence>
<gene>
    <name evidence="2" type="ORF">OLX77_08465</name>
</gene>
<protein>
    <submittedName>
        <fullName evidence="2">Amphi-Trp domain-containing protein</fullName>
    </submittedName>
</protein>
<dbReference type="EMBL" id="JAPHEH010000001">
    <property type="protein sequence ID" value="MDG4476187.1"/>
    <property type="molecule type" value="Genomic_DNA"/>
</dbReference>
<proteinExistence type="predicted"/>
<comment type="caution">
    <text evidence="2">The sequence shown here is derived from an EMBL/GenBank/DDBJ whole genome shotgun (WGS) entry which is preliminary data.</text>
</comment>
<dbReference type="NCBIfam" id="TIGR04354">
    <property type="entry name" value="amphi-Trp"/>
    <property type="match status" value="1"/>
</dbReference>